<evidence type="ECO:0000313" key="3">
    <source>
        <dbReference type="Proteomes" id="UP000319865"/>
    </source>
</evidence>
<dbReference type="Pfam" id="PF12680">
    <property type="entry name" value="SnoaL_2"/>
    <property type="match status" value="1"/>
</dbReference>
<dbReference type="EMBL" id="VFQE01000002">
    <property type="protein sequence ID" value="TQN37590.1"/>
    <property type="molecule type" value="Genomic_DNA"/>
</dbReference>
<organism evidence="2 3">
    <name type="scientific">Blastococcus colisei</name>
    <dbReference type="NCBI Taxonomy" id="1564162"/>
    <lineage>
        <taxon>Bacteria</taxon>
        <taxon>Bacillati</taxon>
        <taxon>Actinomycetota</taxon>
        <taxon>Actinomycetes</taxon>
        <taxon>Geodermatophilales</taxon>
        <taxon>Geodermatophilaceae</taxon>
        <taxon>Blastococcus</taxon>
    </lineage>
</organism>
<comment type="caution">
    <text evidence="2">The sequence shown here is derived from an EMBL/GenBank/DDBJ whole genome shotgun (WGS) entry which is preliminary data.</text>
</comment>
<evidence type="ECO:0000259" key="1">
    <source>
        <dbReference type="Pfam" id="PF12680"/>
    </source>
</evidence>
<dbReference type="AlphaFoldDB" id="A0A543P0U5"/>
<name>A0A543P0U5_9ACTN</name>
<sequence>MGIDDVVDRWHRYMAGDLPGGLEELLADDVVFHSPVVYTPQRGKEITVRYLEAASASLAGDDATGAGAFRYTKQVLAGDTAVLEFETSRHGTYVNGVDIIRCDDAGRIVEFRVMMRPLQAIHAVHEEMGRRLTAGA</sequence>
<dbReference type="SUPFAM" id="SSF54427">
    <property type="entry name" value="NTF2-like"/>
    <property type="match status" value="1"/>
</dbReference>
<dbReference type="OrthoDB" id="1163083at2"/>
<gene>
    <name evidence="2" type="ORF">FHU33_4250</name>
</gene>
<dbReference type="InterPro" id="IPR037401">
    <property type="entry name" value="SnoaL-like"/>
</dbReference>
<dbReference type="InterPro" id="IPR032710">
    <property type="entry name" value="NTF2-like_dom_sf"/>
</dbReference>
<dbReference type="Proteomes" id="UP000319865">
    <property type="component" value="Unassembled WGS sequence"/>
</dbReference>
<evidence type="ECO:0000313" key="2">
    <source>
        <dbReference type="EMBL" id="TQN37590.1"/>
    </source>
</evidence>
<protein>
    <submittedName>
        <fullName evidence="2">SnoaL-like protein</fullName>
    </submittedName>
</protein>
<proteinExistence type="predicted"/>
<accession>A0A543P0U5</accession>
<feature type="domain" description="SnoaL-like" evidence="1">
    <location>
        <begin position="10"/>
        <end position="110"/>
    </location>
</feature>
<reference evidence="2 3" key="1">
    <citation type="submission" date="2019-06" db="EMBL/GenBank/DDBJ databases">
        <title>Sequencing the genomes of 1000 actinobacteria strains.</title>
        <authorList>
            <person name="Klenk H.-P."/>
        </authorList>
    </citation>
    <scope>NUCLEOTIDE SEQUENCE [LARGE SCALE GENOMIC DNA]</scope>
    <source>
        <strain evidence="2 3">DSM 46837</strain>
    </source>
</reference>
<dbReference type="RefSeq" id="WP_142027541.1">
    <property type="nucleotide sequence ID" value="NZ_VFQE01000002.1"/>
</dbReference>
<keyword evidence="3" id="KW-1185">Reference proteome</keyword>
<dbReference type="Gene3D" id="3.10.450.50">
    <property type="match status" value="1"/>
</dbReference>